<gene>
    <name evidence="2" type="ORF">U472_05430</name>
</gene>
<proteinExistence type="predicted"/>
<sequence length="171" mass="20042">MNLIPLEYRLKLKYQRNKERGIVLSVIILAIMTGFSIYNYKIILSYQDKIIVLNNRLDSLRPVIAKNKLLEEEKSKLKSKEKLISWLSEGVSYQQILIDLNLLVPKGVVLNEFIINENKELQVGAESINNIKVIEMINRMGNYHYFHKVSLNYTETVEDKVTFRIEGRLRL</sequence>
<keyword evidence="1" id="KW-1133">Transmembrane helix</keyword>
<reference evidence="2 3" key="2">
    <citation type="submission" date="2016-08" db="EMBL/GenBank/DDBJ databases">
        <title>Orenia metallireducens sp. nov. strain Z6, a Novel Metal-reducing Firmicute from the Deep Subsurface.</title>
        <authorList>
            <person name="Maxim B.I."/>
            <person name="Kenneth K."/>
            <person name="Flynn T.M."/>
            <person name="Oloughlin E.J."/>
            <person name="Locke R.A."/>
            <person name="Weber J.R."/>
            <person name="Egan S.M."/>
            <person name="Mackie R.I."/>
            <person name="Cann I.K."/>
        </authorList>
    </citation>
    <scope>NUCLEOTIDE SEQUENCE [LARGE SCALE GENOMIC DNA]</scope>
    <source>
        <strain evidence="2 3">Z6</strain>
    </source>
</reference>
<protein>
    <recommendedName>
        <fullName evidence="4">Fimbrial assembly protein (PilN)</fullName>
    </recommendedName>
</protein>
<comment type="caution">
    <text evidence="2">The sequence shown here is derived from an EMBL/GenBank/DDBJ whole genome shotgun (WGS) entry which is preliminary data.</text>
</comment>
<keyword evidence="1" id="KW-0812">Transmembrane</keyword>
<reference evidence="3" key="1">
    <citation type="submission" date="2016-07" db="EMBL/GenBank/DDBJ databases">
        <authorList>
            <person name="Florea S."/>
            <person name="Webb J.S."/>
            <person name="Jaromczyk J."/>
            <person name="Schardl C.L."/>
        </authorList>
    </citation>
    <scope>NUCLEOTIDE SEQUENCE [LARGE SCALE GENOMIC DNA]</scope>
    <source>
        <strain evidence="3">Z6</strain>
    </source>
</reference>
<dbReference type="Proteomes" id="UP000093514">
    <property type="component" value="Unassembled WGS sequence"/>
</dbReference>
<name>A0A1C0A9G4_9FIRM</name>
<evidence type="ECO:0008006" key="4">
    <source>
        <dbReference type="Google" id="ProtNLM"/>
    </source>
</evidence>
<evidence type="ECO:0000313" key="2">
    <source>
        <dbReference type="EMBL" id="OCL26930.1"/>
    </source>
</evidence>
<keyword evidence="3" id="KW-1185">Reference proteome</keyword>
<dbReference type="EMBL" id="LWDV01000008">
    <property type="protein sequence ID" value="OCL26930.1"/>
    <property type="molecule type" value="Genomic_DNA"/>
</dbReference>
<feature type="transmembrane region" description="Helical" evidence="1">
    <location>
        <begin position="21"/>
        <end position="40"/>
    </location>
</feature>
<organism evidence="2 3">
    <name type="scientific">Orenia metallireducens</name>
    <dbReference type="NCBI Taxonomy" id="1413210"/>
    <lineage>
        <taxon>Bacteria</taxon>
        <taxon>Bacillati</taxon>
        <taxon>Bacillota</taxon>
        <taxon>Clostridia</taxon>
        <taxon>Halanaerobiales</taxon>
        <taxon>Halobacteroidaceae</taxon>
        <taxon>Orenia</taxon>
    </lineage>
</organism>
<keyword evidence="1" id="KW-0472">Membrane</keyword>
<evidence type="ECO:0000256" key="1">
    <source>
        <dbReference type="SAM" id="Phobius"/>
    </source>
</evidence>
<accession>A0A1C0A9G4</accession>
<dbReference type="AlphaFoldDB" id="A0A1C0A9G4"/>
<dbReference type="OrthoDB" id="2112939at2"/>
<dbReference type="RefSeq" id="WP_068716316.1">
    <property type="nucleotide sequence ID" value="NZ_LWDV01000008.1"/>
</dbReference>
<evidence type="ECO:0000313" key="3">
    <source>
        <dbReference type="Proteomes" id="UP000093514"/>
    </source>
</evidence>